<proteinExistence type="predicted"/>
<dbReference type="EMBL" id="CP022022">
    <property type="protein sequence ID" value="ASF41829.1"/>
    <property type="molecule type" value="Genomic_DNA"/>
</dbReference>
<reference evidence="3" key="1">
    <citation type="submission" date="2017-06" db="EMBL/GenBank/DDBJ databases">
        <title>Complete genome sequence of Capnocytophaga sp. KCOM 1579 (=ChDC OS43) isolated from a human refractory periapical abscess lesion.</title>
        <authorList>
            <person name="Kook J.-K."/>
            <person name="Park S.-N."/>
            <person name="Lim Y.K."/>
            <person name="Roh H."/>
        </authorList>
    </citation>
    <scope>NUCLEOTIDE SEQUENCE [LARGE SCALE GENOMIC DNA]</scope>
    <source>
        <strain evidence="3">ChDC OS43</strain>
    </source>
</reference>
<dbReference type="InterPro" id="IPR035093">
    <property type="entry name" value="RelE/ParE_toxin_dom_sf"/>
</dbReference>
<dbReference type="AlphaFoldDB" id="A0A1Z4BKP9"/>
<keyword evidence="3" id="KW-1185">Reference proteome</keyword>
<protein>
    <submittedName>
        <fullName evidence="2">Stabilization protein</fullName>
    </submittedName>
</protein>
<keyword evidence="1" id="KW-1277">Toxin-antitoxin system</keyword>
<dbReference type="RefSeq" id="WP_088593042.1">
    <property type="nucleotide sequence ID" value="NZ_CP022022.1"/>
</dbReference>
<name>A0A1Z4BKP9_9FLAO</name>
<dbReference type="Gene3D" id="3.30.2310.20">
    <property type="entry name" value="RelE-like"/>
    <property type="match status" value="1"/>
</dbReference>
<evidence type="ECO:0000313" key="2">
    <source>
        <dbReference type="EMBL" id="ASF41829.1"/>
    </source>
</evidence>
<dbReference type="Proteomes" id="UP000197007">
    <property type="component" value="Chromosome"/>
</dbReference>
<organism evidence="2 3">
    <name type="scientific">Capnocytophaga endodontalis</name>
    <dbReference type="NCBI Taxonomy" id="2708117"/>
    <lineage>
        <taxon>Bacteria</taxon>
        <taxon>Pseudomonadati</taxon>
        <taxon>Bacteroidota</taxon>
        <taxon>Flavobacteriia</taxon>
        <taxon>Flavobacteriales</taxon>
        <taxon>Flavobacteriaceae</taxon>
        <taxon>Capnocytophaga</taxon>
    </lineage>
</organism>
<dbReference type="InterPro" id="IPR007712">
    <property type="entry name" value="RelE/ParE_toxin"/>
</dbReference>
<evidence type="ECO:0000313" key="3">
    <source>
        <dbReference type="Proteomes" id="UP000197007"/>
    </source>
</evidence>
<dbReference type="Pfam" id="PF05016">
    <property type="entry name" value="ParE_toxin"/>
    <property type="match status" value="1"/>
</dbReference>
<gene>
    <name evidence="2" type="ORF">CBG49_01280</name>
</gene>
<evidence type="ECO:0000256" key="1">
    <source>
        <dbReference type="ARBA" id="ARBA00022649"/>
    </source>
</evidence>
<sequence>MVVVWTPKAKEELKEILVYWKKRNKSNAYSVKLNAEAQKVAKSLIKDPYIWPIEEDYEDVRSVLVFYNYSIFYRVEENIIRILSFWDNRRNPDSLDLFDF</sequence>
<dbReference type="KEGG" id="capn:CBG49_01280"/>
<accession>A0A1Z4BKP9</accession>